<dbReference type="GO" id="GO:0016746">
    <property type="term" value="F:acyltransferase activity"/>
    <property type="evidence" value="ECO:0007669"/>
    <property type="project" value="UniProtKB-KW"/>
</dbReference>
<dbReference type="GO" id="GO:0042619">
    <property type="term" value="P:poly-hydroxybutyrate biosynthetic process"/>
    <property type="evidence" value="ECO:0007669"/>
    <property type="project" value="InterPro"/>
</dbReference>
<reference evidence="5" key="1">
    <citation type="submission" date="2020-05" db="EMBL/GenBank/DDBJ databases">
        <authorList>
            <person name="Chiriac C."/>
            <person name="Salcher M."/>
            <person name="Ghai R."/>
            <person name="Kavagutti S V."/>
        </authorList>
    </citation>
    <scope>NUCLEOTIDE SEQUENCE</scope>
</reference>
<dbReference type="SUPFAM" id="SSF53474">
    <property type="entry name" value="alpha/beta-Hydrolases"/>
    <property type="match status" value="1"/>
</dbReference>
<dbReference type="AlphaFoldDB" id="A0A6J7FDQ3"/>
<dbReference type="PANTHER" id="PTHR36837:SF5">
    <property type="entry name" value="POLY-3-HYDROXYBUTYRATE SYNTHASE"/>
    <property type="match status" value="1"/>
</dbReference>
<evidence type="ECO:0000256" key="3">
    <source>
        <dbReference type="SAM" id="MobiDB-lite"/>
    </source>
</evidence>
<dbReference type="Pfam" id="PF07167">
    <property type="entry name" value="PhaC_N"/>
    <property type="match status" value="1"/>
</dbReference>
<evidence type="ECO:0000256" key="2">
    <source>
        <dbReference type="ARBA" id="ARBA00023315"/>
    </source>
</evidence>
<dbReference type="EMBL" id="CAFBMK010000005">
    <property type="protein sequence ID" value="CAB4893546.1"/>
    <property type="molecule type" value="Genomic_DNA"/>
</dbReference>
<name>A0A6J7FDQ3_9ZZZZ</name>
<evidence type="ECO:0000256" key="1">
    <source>
        <dbReference type="ARBA" id="ARBA00022679"/>
    </source>
</evidence>
<evidence type="ECO:0000313" key="5">
    <source>
        <dbReference type="EMBL" id="CAB4893546.1"/>
    </source>
</evidence>
<feature type="domain" description="Poly-beta-hydroxybutyrate polymerase N-terminal" evidence="4">
    <location>
        <begin position="84"/>
        <end position="251"/>
    </location>
</feature>
<accession>A0A6J7FDQ3</accession>
<evidence type="ECO:0000259" key="4">
    <source>
        <dbReference type="Pfam" id="PF07167"/>
    </source>
</evidence>
<feature type="region of interest" description="Disordered" evidence="3">
    <location>
        <begin position="535"/>
        <end position="570"/>
    </location>
</feature>
<proteinExistence type="predicted"/>
<keyword evidence="1" id="KW-0808">Transferase</keyword>
<dbReference type="InterPro" id="IPR029058">
    <property type="entry name" value="AB_hydrolase_fold"/>
</dbReference>
<dbReference type="Gene3D" id="3.40.50.1820">
    <property type="entry name" value="alpha/beta hydrolase"/>
    <property type="match status" value="1"/>
</dbReference>
<dbReference type="PANTHER" id="PTHR36837">
    <property type="entry name" value="POLY(3-HYDROXYALKANOATE) POLYMERASE SUBUNIT PHAC"/>
    <property type="match status" value="1"/>
</dbReference>
<organism evidence="5">
    <name type="scientific">freshwater metagenome</name>
    <dbReference type="NCBI Taxonomy" id="449393"/>
    <lineage>
        <taxon>unclassified sequences</taxon>
        <taxon>metagenomes</taxon>
        <taxon>ecological metagenomes</taxon>
    </lineage>
</organism>
<dbReference type="InterPro" id="IPR051321">
    <property type="entry name" value="PHA/PHB_synthase"/>
</dbReference>
<protein>
    <submittedName>
        <fullName evidence="5">Unannotated protein</fullName>
    </submittedName>
</protein>
<feature type="region of interest" description="Disordered" evidence="3">
    <location>
        <begin position="1"/>
        <end position="21"/>
    </location>
</feature>
<feature type="region of interest" description="Disordered" evidence="3">
    <location>
        <begin position="493"/>
        <end position="514"/>
    </location>
</feature>
<keyword evidence="2" id="KW-0012">Acyltransferase</keyword>
<gene>
    <name evidence="5" type="ORF">UFOPK3564_00158</name>
</gene>
<sequence>MSATESTDAKRAPRSRRTAAMDTLLTQNVSGGRATRFARPGPILRTAAGLARRPRTTARRVGGLGVELAQVVAGSSELAPAKGDGRFRDRAWSENWALRRVLQTYLALGGTVDDLIEDADLDWRTERQIRFMAENVHDLLSPTNLPLLNPEVLKETIDRGGANLVLGARRFVRDIAKAPRLPATVDTSKFEIGRNVARTPGSVVLRTDVMELLEYAPQTDEVFERPMLVVPPTINKYYVLDLAEDRSFVEHLVQAGHRVFMISWRNPEKEHSHFDLDTYAAAVIEAREAASEIAGSDAVNVLAACSGGIISAATLAHLAATDRGDLVSSLTLMVCALDHRQAGTTAALVGREIAAAAVADSARRGYLDGASLAGVFAWLRPNDLIWRYVVNNYFLGKAPPAFDVLFWNQDTVRLSHGLHRDFVQMAMLNDLIQPGQRTVLETPVDLRSVKQDSYVVAGSTDHIVPWENAYRSTQVLGGTPRFVLSTSGHIQALVNPPSPKSRSSFRVADEHPGDPAEWEAAAAIRTGSWWTDHEAWLAERSGDRVPAPTEPGSAEHPPTAEAPGDYVRGS</sequence>
<dbReference type="InterPro" id="IPR010941">
    <property type="entry name" value="PhaC_N"/>
</dbReference>